<feature type="signal peptide" evidence="2">
    <location>
        <begin position="1"/>
        <end position="23"/>
    </location>
</feature>
<dbReference type="EMBL" id="GGFK01004246">
    <property type="protein sequence ID" value="MBW37567.1"/>
    <property type="molecule type" value="Transcribed_RNA"/>
</dbReference>
<feature type="compositionally biased region" description="Polar residues" evidence="1">
    <location>
        <begin position="68"/>
        <end position="106"/>
    </location>
</feature>
<feature type="compositionally biased region" description="Gly residues" evidence="1">
    <location>
        <begin position="252"/>
        <end position="264"/>
    </location>
</feature>
<dbReference type="AlphaFoldDB" id="A0A2M4A9V1"/>
<feature type="chain" id="PRO_5014753225" evidence="2">
    <location>
        <begin position="24"/>
        <end position="264"/>
    </location>
</feature>
<evidence type="ECO:0000313" key="3">
    <source>
        <dbReference type="EMBL" id="MBW37567.1"/>
    </source>
</evidence>
<protein>
    <submittedName>
        <fullName evidence="3">Putative secreted protein</fullName>
    </submittedName>
</protein>
<proteinExistence type="predicted"/>
<feature type="compositionally biased region" description="Polar residues" evidence="1">
    <location>
        <begin position="123"/>
        <end position="138"/>
    </location>
</feature>
<feature type="region of interest" description="Disordered" evidence="1">
    <location>
        <begin position="226"/>
        <end position="264"/>
    </location>
</feature>
<feature type="compositionally biased region" description="Low complexity" evidence="1">
    <location>
        <begin position="107"/>
        <end position="122"/>
    </location>
</feature>
<accession>A0A2M4A9V1</accession>
<feature type="compositionally biased region" description="Low complexity" evidence="1">
    <location>
        <begin position="201"/>
        <end position="211"/>
    </location>
</feature>
<evidence type="ECO:0000256" key="1">
    <source>
        <dbReference type="SAM" id="MobiDB-lite"/>
    </source>
</evidence>
<reference evidence="3" key="1">
    <citation type="submission" date="2018-01" db="EMBL/GenBank/DDBJ databases">
        <title>An insight into the sialome of Amazonian anophelines.</title>
        <authorList>
            <person name="Ribeiro J.M."/>
            <person name="Scarpassa V."/>
            <person name="Calvo E."/>
        </authorList>
    </citation>
    <scope>NUCLEOTIDE SEQUENCE</scope>
    <source>
        <tissue evidence="3">Salivary glands</tissue>
    </source>
</reference>
<feature type="region of interest" description="Disordered" evidence="1">
    <location>
        <begin position="68"/>
        <end position="211"/>
    </location>
</feature>
<evidence type="ECO:0000256" key="2">
    <source>
        <dbReference type="SAM" id="SignalP"/>
    </source>
</evidence>
<sequence>MASGVKLLLLIGLVSLLEQTVLARPTYDGAVVFRKDDEDEQHNLPIWAAGYEQSAAANTGSQTIVSKEGVRQQTSGASQSANLAKDGSSGQLSATNTQQQSFQSADGQKSQSQNQAQGQSASFDRNQQALSNTNTNTNVERDGQNVREQTSGGAASSLQSQTGANLASQAQTNSESFKTAEQQGERTSGSSQSQNIGKDGSGSASNANTGSEKIVLADGTIITKSFGSSSSFQSSGNTQASANANSMSTLFGGFGVGATGNRGK</sequence>
<name>A0A2M4A9V1_9DIPT</name>
<keyword evidence="2" id="KW-0732">Signal</keyword>
<feature type="compositionally biased region" description="Polar residues" evidence="1">
    <location>
        <begin position="146"/>
        <end position="196"/>
    </location>
</feature>
<organism evidence="3">
    <name type="scientific">Anopheles triannulatus</name>
    <dbReference type="NCBI Taxonomy" id="58253"/>
    <lineage>
        <taxon>Eukaryota</taxon>
        <taxon>Metazoa</taxon>
        <taxon>Ecdysozoa</taxon>
        <taxon>Arthropoda</taxon>
        <taxon>Hexapoda</taxon>
        <taxon>Insecta</taxon>
        <taxon>Pterygota</taxon>
        <taxon>Neoptera</taxon>
        <taxon>Endopterygota</taxon>
        <taxon>Diptera</taxon>
        <taxon>Nematocera</taxon>
        <taxon>Culicoidea</taxon>
        <taxon>Culicidae</taxon>
        <taxon>Anophelinae</taxon>
        <taxon>Anopheles</taxon>
    </lineage>
</organism>
<feature type="compositionally biased region" description="Low complexity" evidence="1">
    <location>
        <begin position="226"/>
        <end position="236"/>
    </location>
</feature>
<feature type="compositionally biased region" description="Polar residues" evidence="1">
    <location>
        <begin position="237"/>
        <end position="249"/>
    </location>
</feature>